<gene>
    <name evidence="1" type="ORF">SPRG_09819</name>
</gene>
<evidence type="ECO:0000313" key="2">
    <source>
        <dbReference type="Proteomes" id="UP000030745"/>
    </source>
</evidence>
<dbReference type="VEuPathDB" id="FungiDB:SPRG_09819"/>
<dbReference type="Proteomes" id="UP000030745">
    <property type="component" value="Unassembled WGS sequence"/>
</dbReference>
<accession>A0A067C0V3</accession>
<dbReference type="KEGG" id="spar:SPRG_09819"/>
<dbReference type="AlphaFoldDB" id="A0A067C0V3"/>
<dbReference type="OrthoDB" id="125643at2759"/>
<dbReference type="RefSeq" id="XP_012204859.1">
    <property type="nucleotide sequence ID" value="XM_012349469.1"/>
</dbReference>
<sequence length="771" mass="79517">MGPSKWGLAVASIGAVLSALVDALTSTVRFQPLPPGSFLSTLEDTPLHISSLALAGVANDTILHMLVACAHGTVRSTDASAWVRAWTMCDRPASFVIETTLVDANQILGSLVYTPDAHYNFDWSSPDLSSPCVHRDQSPETLYFIAIEAALLAPSTTDALLATCAEPLSTSTVRRLAFLFPSNHVAVPVSILAVNNPPSLELPTGVDVAPASCTFAAIVATDMDVDEVANGAGMLTLSMSAPALSAQYLAFASSSLVRHQLQVLSTAHLSRNSVNSTVSAIVVEGPLSGLNAWLQGLSVCALPEATSTSWTLSIADNGNCGSSSSATATYAMAVSITPTILLAPALTVTTPTTTLVMTDPTVAVPLGLQGTAGHVARTSITLASQFGYIGVPTLPSDVEIGSDRYITDVSLRSTGIIAQERITVSSTFTKEVQMLRTTADVGSTIVEAVVVVSLTYLGTTASAVVDLTDEFGSATAVATALQSGLTNAGDITVSRSPPDAQGGCTWSITFASLSGSTIPLLQATVQSFPAPWSGVGSPVTIARTVAGSLVPPVVAVAIPDATVQSGTFVLSVAVDAACNGATSASFTTNPLPYNALATDVQVALTQGFVDTVVVTKIEPFTWRITFVANTYVDCLAGVVVVPQFLAGTGANLCSMCQNGIPSMTVQTLAVGSKAVLPTDNWHWTALLDPPRSVSLPLLTSPYALKQALHTIGATADLSTSDCLTPTLQCTWTISYSGPPLQVSLGPTTGALQLQHRVLSQGALSICIAPLT</sequence>
<protein>
    <submittedName>
        <fullName evidence="1">Uncharacterized protein</fullName>
    </submittedName>
</protein>
<organism evidence="1 2">
    <name type="scientific">Saprolegnia parasitica (strain CBS 223.65)</name>
    <dbReference type="NCBI Taxonomy" id="695850"/>
    <lineage>
        <taxon>Eukaryota</taxon>
        <taxon>Sar</taxon>
        <taxon>Stramenopiles</taxon>
        <taxon>Oomycota</taxon>
        <taxon>Saprolegniomycetes</taxon>
        <taxon>Saprolegniales</taxon>
        <taxon>Saprolegniaceae</taxon>
        <taxon>Saprolegnia</taxon>
    </lineage>
</organism>
<keyword evidence="2" id="KW-1185">Reference proteome</keyword>
<dbReference type="EMBL" id="KK583242">
    <property type="protein sequence ID" value="KDO24429.1"/>
    <property type="molecule type" value="Genomic_DNA"/>
</dbReference>
<reference evidence="1 2" key="1">
    <citation type="journal article" date="2013" name="PLoS Genet.">
        <title>Distinctive expansion of potential virulence genes in the genome of the oomycete fish pathogen Saprolegnia parasitica.</title>
        <authorList>
            <person name="Jiang R.H."/>
            <person name="de Bruijn I."/>
            <person name="Haas B.J."/>
            <person name="Belmonte R."/>
            <person name="Lobach L."/>
            <person name="Christie J."/>
            <person name="van den Ackerveken G."/>
            <person name="Bottin A."/>
            <person name="Bulone V."/>
            <person name="Diaz-Moreno S.M."/>
            <person name="Dumas B."/>
            <person name="Fan L."/>
            <person name="Gaulin E."/>
            <person name="Govers F."/>
            <person name="Grenville-Briggs L.J."/>
            <person name="Horner N.R."/>
            <person name="Levin J.Z."/>
            <person name="Mammella M."/>
            <person name="Meijer H.J."/>
            <person name="Morris P."/>
            <person name="Nusbaum C."/>
            <person name="Oome S."/>
            <person name="Phillips A.J."/>
            <person name="van Rooyen D."/>
            <person name="Rzeszutek E."/>
            <person name="Saraiva M."/>
            <person name="Secombes C.J."/>
            <person name="Seidl M.F."/>
            <person name="Snel B."/>
            <person name="Stassen J.H."/>
            <person name="Sykes S."/>
            <person name="Tripathy S."/>
            <person name="van den Berg H."/>
            <person name="Vega-Arreguin J.C."/>
            <person name="Wawra S."/>
            <person name="Young S.K."/>
            <person name="Zeng Q."/>
            <person name="Dieguez-Uribeondo J."/>
            <person name="Russ C."/>
            <person name="Tyler B.M."/>
            <person name="van West P."/>
        </authorList>
    </citation>
    <scope>NUCLEOTIDE SEQUENCE [LARGE SCALE GENOMIC DNA]</scope>
    <source>
        <strain evidence="1 2">CBS 223.65</strain>
    </source>
</reference>
<proteinExistence type="predicted"/>
<dbReference type="GeneID" id="24131968"/>
<evidence type="ECO:0000313" key="1">
    <source>
        <dbReference type="EMBL" id="KDO24429.1"/>
    </source>
</evidence>
<name>A0A067C0V3_SAPPC</name>